<reference evidence="11" key="4">
    <citation type="submission" date="2025-09" db="UniProtKB">
        <authorList>
            <consortium name="Ensembl"/>
        </authorList>
    </citation>
    <scope>IDENTIFICATION</scope>
    <source>
        <strain evidence="11">JP 163 A</strain>
    </source>
</reference>
<dbReference type="GeneID" id="102229604"/>
<dbReference type="SUPFAM" id="SSF57845">
    <property type="entry name" value="B-box zinc-binding domain"/>
    <property type="match status" value="1"/>
</dbReference>
<dbReference type="SMART" id="SM00336">
    <property type="entry name" value="BBOX"/>
    <property type="match status" value="1"/>
</dbReference>
<dbReference type="AlphaFoldDB" id="A0A3B5QX09"/>
<dbReference type="Proteomes" id="UP000002852">
    <property type="component" value="Unassembled WGS sequence"/>
</dbReference>
<reference evidence="12" key="1">
    <citation type="submission" date="2012-01" db="EMBL/GenBank/DDBJ databases">
        <authorList>
            <person name="Walter R."/>
            <person name="Schartl M."/>
            <person name="Warren W."/>
        </authorList>
    </citation>
    <scope>NUCLEOTIDE SEQUENCE [LARGE SCALE GENOMIC DNA]</scope>
    <source>
        <strain evidence="12">JP 163 A</strain>
    </source>
</reference>
<name>A0A3B5QX09_XIPMA</name>
<dbReference type="Gene3D" id="3.30.160.60">
    <property type="entry name" value="Classic Zinc Finger"/>
    <property type="match status" value="1"/>
</dbReference>
<dbReference type="InterPro" id="IPR006574">
    <property type="entry name" value="PRY"/>
</dbReference>
<dbReference type="InterPro" id="IPR000315">
    <property type="entry name" value="Znf_B-box"/>
</dbReference>
<dbReference type="InterPro" id="IPR017907">
    <property type="entry name" value="Znf_RING_CS"/>
</dbReference>
<dbReference type="PANTHER" id="PTHR25465">
    <property type="entry name" value="B-BOX DOMAIN CONTAINING"/>
    <property type="match status" value="1"/>
</dbReference>
<accession>A0A3B5QX09</accession>
<evidence type="ECO:0000256" key="4">
    <source>
        <dbReference type="ARBA" id="ARBA00022833"/>
    </source>
</evidence>
<evidence type="ECO:0000259" key="9">
    <source>
        <dbReference type="PROSITE" id="PS50119"/>
    </source>
</evidence>
<dbReference type="GO" id="GO:0008270">
    <property type="term" value="F:zinc ion binding"/>
    <property type="evidence" value="ECO:0007669"/>
    <property type="project" value="UniProtKB-KW"/>
</dbReference>
<dbReference type="SMART" id="SM00589">
    <property type="entry name" value="PRY"/>
    <property type="match status" value="1"/>
</dbReference>
<dbReference type="PROSITE" id="PS50119">
    <property type="entry name" value="ZF_BBOX"/>
    <property type="match status" value="1"/>
</dbReference>
<keyword evidence="1" id="KW-0399">Innate immunity</keyword>
<keyword evidence="12" id="KW-1185">Reference proteome</keyword>
<dbReference type="PRINTS" id="PR01407">
    <property type="entry name" value="BUTYPHLNCDUF"/>
</dbReference>
<dbReference type="Pfam" id="PF00643">
    <property type="entry name" value="zf-B_box"/>
    <property type="match status" value="1"/>
</dbReference>
<reference evidence="12" key="2">
    <citation type="journal article" date="2013" name="Nat. Genet.">
        <title>The genome of the platyfish, Xiphophorus maculatus, provides insights into evolutionary adaptation and several complex traits.</title>
        <authorList>
            <person name="Schartl M."/>
            <person name="Walter R.B."/>
            <person name="Shen Y."/>
            <person name="Garcia T."/>
            <person name="Catchen J."/>
            <person name="Amores A."/>
            <person name="Braasch I."/>
            <person name="Chalopin D."/>
            <person name="Volff J.N."/>
            <person name="Lesch K.P."/>
            <person name="Bisazza A."/>
            <person name="Minx P."/>
            <person name="Hillier L."/>
            <person name="Wilson R.K."/>
            <person name="Fuerstenberg S."/>
            <person name="Boore J."/>
            <person name="Searle S."/>
            <person name="Postlethwait J.H."/>
            <person name="Warren W.C."/>
        </authorList>
    </citation>
    <scope>NUCLEOTIDE SEQUENCE [LARGE SCALE GENOMIC DNA]</scope>
    <source>
        <strain evidence="12">JP 163 A</strain>
    </source>
</reference>
<dbReference type="PROSITE" id="PS00518">
    <property type="entry name" value="ZF_RING_1"/>
    <property type="match status" value="1"/>
</dbReference>
<dbReference type="PROSITE" id="PS50188">
    <property type="entry name" value="B302_SPRY"/>
    <property type="match status" value="1"/>
</dbReference>
<feature type="domain" description="B30.2/SPRY" evidence="10">
    <location>
        <begin position="419"/>
        <end position="613"/>
    </location>
</feature>
<feature type="coiled-coil region" evidence="7">
    <location>
        <begin position="242"/>
        <end position="269"/>
    </location>
</feature>
<evidence type="ECO:0000256" key="2">
    <source>
        <dbReference type="ARBA" id="ARBA00022723"/>
    </source>
</evidence>
<feature type="domain" description="B box-type" evidence="9">
    <location>
        <begin position="122"/>
        <end position="162"/>
    </location>
</feature>
<dbReference type="Pfam" id="PF13765">
    <property type="entry name" value="PRY"/>
    <property type="match status" value="1"/>
</dbReference>
<dbReference type="SUPFAM" id="SSF57850">
    <property type="entry name" value="RING/U-box"/>
    <property type="match status" value="1"/>
</dbReference>
<dbReference type="SMART" id="SM00184">
    <property type="entry name" value="RING"/>
    <property type="match status" value="1"/>
</dbReference>
<dbReference type="Pfam" id="PF00622">
    <property type="entry name" value="SPRY"/>
    <property type="match status" value="1"/>
</dbReference>
<dbReference type="GO" id="GO:0045087">
    <property type="term" value="P:innate immune response"/>
    <property type="evidence" value="ECO:0007669"/>
    <property type="project" value="UniProtKB-KW"/>
</dbReference>
<dbReference type="CTD" id="767638"/>
<protein>
    <submittedName>
        <fullName evidence="11">Tripartite motif-containing protein 16-like</fullName>
    </submittedName>
</protein>
<dbReference type="GeneTree" id="ENSGT00940000162978"/>
<dbReference type="CDD" id="cd19769">
    <property type="entry name" value="Bbox2_TRIM16-like"/>
    <property type="match status" value="1"/>
</dbReference>
<dbReference type="InterPro" id="IPR058030">
    <property type="entry name" value="TRIM8/14/16/25/29/45/65_CC"/>
</dbReference>
<keyword evidence="2" id="KW-0479">Metal-binding</keyword>
<dbReference type="Pfam" id="PF15227">
    <property type="entry name" value="zf-C3HC4_4"/>
    <property type="match status" value="1"/>
</dbReference>
<dbReference type="InterPro" id="IPR001841">
    <property type="entry name" value="Znf_RING"/>
</dbReference>
<evidence type="ECO:0000256" key="7">
    <source>
        <dbReference type="SAM" id="Coils"/>
    </source>
</evidence>
<dbReference type="RefSeq" id="XP_014326299.1">
    <property type="nucleotide sequence ID" value="XM_014470813.2"/>
</dbReference>
<evidence type="ECO:0000259" key="10">
    <source>
        <dbReference type="PROSITE" id="PS50188"/>
    </source>
</evidence>
<proteinExistence type="predicted"/>
<evidence type="ECO:0000256" key="3">
    <source>
        <dbReference type="ARBA" id="ARBA00022771"/>
    </source>
</evidence>
<dbReference type="InterPro" id="IPR051051">
    <property type="entry name" value="E3_ubiq-ligase_TRIM/RNF"/>
</dbReference>
<dbReference type="KEGG" id="xma:102229604"/>
<dbReference type="PROSITE" id="PS50089">
    <property type="entry name" value="ZF_RING_2"/>
    <property type="match status" value="1"/>
</dbReference>
<dbReference type="InterPro" id="IPR043136">
    <property type="entry name" value="B30.2/SPRY_sf"/>
</dbReference>
<dbReference type="Gene3D" id="3.30.40.10">
    <property type="entry name" value="Zinc/RING finger domain, C3HC4 (zinc finger)"/>
    <property type="match status" value="1"/>
</dbReference>
<dbReference type="InterPro" id="IPR003877">
    <property type="entry name" value="SPRY_dom"/>
</dbReference>
<dbReference type="GO" id="GO:0005737">
    <property type="term" value="C:cytoplasm"/>
    <property type="evidence" value="ECO:0007669"/>
    <property type="project" value="UniProtKB-ARBA"/>
</dbReference>
<organism evidence="11 12">
    <name type="scientific">Xiphophorus maculatus</name>
    <name type="common">Southern platyfish</name>
    <name type="synonym">Platypoecilus maculatus</name>
    <dbReference type="NCBI Taxonomy" id="8083"/>
    <lineage>
        <taxon>Eukaryota</taxon>
        <taxon>Metazoa</taxon>
        <taxon>Chordata</taxon>
        <taxon>Craniata</taxon>
        <taxon>Vertebrata</taxon>
        <taxon>Euteleostomi</taxon>
        <taxon>Actinopterygii</taxon>
        <taxon>Neopterygii</taxon>
        <taxon>Teleostei</taxon>
        <taxon>Neoteleostei</taxon>
        <taxon>Acanthomorphata</taxon>
        <taxon>Ovalentaria</taxon>
        <taxon>Atherinomorphae</taxon>
        <taxon>Cyprinodontiformes</taxon>
        <taxon>Poeciliidae</taxon>
        <taxon>Poeciliinae</taxon>
        <taxon>Xiphophorus</taxon>
    </lineage>
</organism>
<dbReference type="SMART" id="SM00449">
    <property type="entry name" value="SPRY"/>
    <property type="match status" value="1"/>
</dbReference>
<dbReference type="CDD" id="cd16040">
    <property type="entry name" value="SPRY_PRY_SNTX"/>
    <property type="match status" value="1"/>
</dbReference>
<sequence length="613" mass="69523">MASAWPEEENFACSVCLETLKEPTTLTCGHSYCLSCIENHWDKENNKGQYSCPQCRQLFTPRPYVAKNMLLAQAMEKLRTNSIKQSNMVGIYSAEPVMPVYLDVISNIGPRKGSVYPQLPSVEPSLCPQHKQPLDLFCHEDKECVCVMCCQDGHTGHRVVGPQEERRERQKELVQMQAEVHRRIQESERNIMEIPHAARQQKALLQALQRESSDLFPELVKSLNLTGTQVDELLIAQERVFDEQVEALVKRLEQDLSQFRQKSEELGRLAYIQDNISFLKNFLLMEPLGQTGAAGQSGIIQEEGMVASIRSVIKELQESVQNLCKESLSKIVKIVSHEPMASTPNSVAAASTVSADYSGQAAAQVSVYEEIDVSPPPQPLQPQFSSKVRESSRFRGSMSHQANPPPLPCFRPQVSGTSIKLVNPEPQTREEMLKFRFEPTIDPNTAYRHMKLSDDCRKVTMRAENLNPPDHPDRFFFWRQVLCKEPLAGSPYYWEVEWMGQRITIGVAFKDMERKGYDNKSRLGHNAQSWSLYWSGTGYSFWHNNQEKLLGLPKATRIGIYLDQHAGILNFYNITNNQAHLIHHYETQFTGPLYAGFRLGAGVGDSLTICQLD</sequence>
<dbReference type="STRING" id="8083.ENSXMAP00000034875"/>
<evidence type="ECO:0000256" key="1">
    <source>
        <dbReference type="ARBA" id="ARBA00022588"/>
    </source>
</evidence>
<keyword evidence="3 6" id="KW-0863">Zinc-finger</keyword>
<evidence type="ECO:0000259" key="8">
    <source>
        <dbReference type="PROSITE" id="PS50089"/>
    </source>
</evidence>
<dbReference type="InterPro" id="IPR003879">
    <property type="entry name" value="Butyrophylin_SPRY"/>
</dbReference>
<dbReference type="Gene3D" id="2.60.120.920">
    <property type="match status" value="1"/>
</dbReference>
<dbReference type="OMA" id="QHGHKGH"/>
<dbReference type="PANTHER" id="PTHR25465:SF14">
    <property type="entry name" value="E3 UBIQUITIN-PROTEIN LIGASE TRIM65"/>
    <property type="match status" value="1"/>
</dbReference>
<dbReference type="Ensembl" id="ENSXMAT00000039785.1">
    <property type="protein sequence ID" value="ENSXMAP00000034875.1"/>
    <property type="gene ID" value="ENSXMAG00000027939.1"/>
</dbReference>
<dbReference type="OrthoDB" id="6270329at2759"/>
<evidence type="ECO:0000256" key="5">
    <source>
        <dbReference type="ARBA" id="ARBA00022859"/>
    </source>
</evidence>
<dbReference type="InterPro" id="IPR013083">
    <property type="entry name" value="Znf_RING/FYVE/PHD"/>
</dbReference>
<evidence type="ECO:0000313" key="12">
    <source>
        <dbReference type="Proteomes" id="UP000002852"/>
    </source>
</evidence>
<dbReference type="InterPro" id="IPR001870">
    <property type="entry name" value="B30.2/SPRY"/>
</dbReference>
<evidence type="ECO:0000313" key="11">
    <source>
        <dbReference type="Ensembl" id="ENSXMAP00000034875.1"/>
    </source>
</evidence>
<reference evidence="11" key="3">
    <citation type="submission" date="2025-08" db="UniProtKB">
        <authorList>
            <consortium name="Ensembl"/>
        </authorList>
    </citation>
    <scope>IDENTIFICATION</scope>
    <source>
        <strain evidence="11">JP 163 A</strain>
    </source>
</reference>
<dbReference type="InParanoid" id="A0A3B5QX09"/>
<dbReference type="Pfam" id="PF25600">
    <property type="entry name" value="TRIM_CC"/>
    <property type="match status" value="1"/>
</dbReference>
<dbReference type="InterPro" id="IPR013320">
    <property type="entry name" value="ConA-like_dom_sf"/>
</dbReference>
<evidence type="ECO:0000256" key="6">
    <source>
        <dbReference type="PROSITE-ProRule" id="PRU00024"/>
    </source>
</evidence>
<keyword evidence="4" id="KW-0862">Zinc</keyword>
<keyword evidence="5" id="KW-0391">Immunity</keyword>
<keyword evidence="7" id="KW-0175">Coiled coil</keyword>
<dbReference type="SUPFAM" id="SSF49899">
    <property type="entry name" value="Concanavalin A-like lectins/glucanases"/>
    <property type="match status" value="1"/>
</dbReference>
<feature type="domain" description="RING-type" evidence="8">
    <location>
        <begin position="13"/>
        <end position="56"/>
    </location>
</feature>